<dbReference type="InterPro" id="IPR032675">
    <property type="entry name" value="LRR_dom_sf"/>
</dbReference>
<accession>A0A1J1H452</accession>
<gene>
    <name evidence="5" type="primary">LRR8</name>
    <name evidence="5" type="ORF">PRELSG_0727800</name>
</gene>
<dbReference type="PROSITE" id="PS51450">
    <property type="entry name" value="LRR"/>
    <property type="match status" value="5"/>
</dbReference>
<evidence type="ECO:0000256" key="3">
    <source>
        <dbReference type="SAM" id="Coils"/>
    </source>
</evidence>
<organism evidence="5 6">
    <name type="scientific">Plasmodium relictum</name>
    <dbReference type="NCBI Taxonomy" id="85471"/>
    <lineage>
        <taxon>Eukaryota</taxon>
        <taxon>Sar</taxon>
        <taxon>Alveolata</taxon>
        <taxon>Apicomplexa</taxon>
        <taxon>Aconoidasida</taxon>
        <taxon>Haemosporida</taxon>
        <taxon>Plasmodiidae</taxon>
        <taxon>Plasmodium</taxon>
        <taxon>Plasmodium (Haemamoeba)</taxon>
    </lineage>
</organism>
<dbReference type="RefSeq" id="XP_028532519.1">
    <property type="nucleotide sequence ID" value="XM_028675984.1"/>
</dbReference>
<proteinExistence type="predicted"/>
<dbReference type="OMA" id="NNFLECF"/>
<dbReference type="AlphaFoldDB" id="A0A1J1H452"/>
<dbReference type="OrthoDB" id="27917at2759"/>
<dbReference type="PANTHER" id="PTHR45973">
    <property type="entry name" value="PROTEIN PHOSPHATASE 1 REGULATORY SUBUNIT SDS22-RELATED"/>
    <property type="match status" value="1"/>
</dbReference>
<dbReference type="SUPFAM" id="SSF52075">
    <property type="entry name" value="Outer arm dynein light chain 1"/>
    <property type="match status" value="1"/>
</dbReference>
<evidence type="ECO:0000256" key="1">
    <source>
        <dbReference type="ARBA" id="ARBA00022614"/>
    </source>
</evidence>
<dbReference type="InterPro" id="IPR001611">
    <property type="entry name" value="Leu-rich_rpt"/>
</dbReference>
<keyword evidence="6" id="KW-1185">Reference proteome</keyword>
<feature type="region of interest" description="Disordered" evidence="4">
    <location>
        <begin position="1"/>
        <end position="20"/>
    </location>
</feature>
<evidence type="ECO:0000313" key="5">
    <source>
        <dbReference type="EMBL" id="CRG99513.1"/>
    </source>
</evidence>
<keyword evidence="2" id="KW-0677">Repeat</keyword>
<name>A0A1J1H452_PLARL</name>
<evidence type="ECO:0000256" key="2">
    <source>
        <dbReference type="ARBA" id="ARBA00022737"/>
    </source>
</evidence>
<dbReference type="VEuPathDB" id="PlasmoDB:PRELSG_0727800"/>
<dbReference type="GeneID" id="39735615"/>
<dbReference type="KEGG" id="prel:PRELSG_0727800"/>
<dbReference type="Proteomes" id="UP000220158">
    <property type="component" value="Chromosome 7"/>
</dbReference>
<dbReference type="PANTHER" id="PTHR45973:SF33">
    <property type="entry name" value="CHROMOSOME UNDETERMINED SCAFFOLD_20, WHOLE GENOME SHOTGUN SEQUENCE"/>
    <property type="match status" value="1"/>
</dbReference>
<dbReference type="Gene3D" id="3.80.10.10">
    <property type="entry name" value="Ribonuclease Inhibitor"/>
    <property type="match status" value="1"/>
</dbReference>
<feature type="coiled-coil region" evidence="3">
    <location>
        <begin position="292"/>
        <end position="323"/>
    </location>
</feature>
<dbReference type="SMART" id="SM00365">
    <property type="entry name" value="LRR_SD22"/>
    <property type="match status" value="5"/>
</dbReference>
<dbReference type="InterPro" id="IPR050576">
    <property type="entry name" value="Cilia_flagella_integrity"/>
</dbReference>
<keyword evidence="1" id="KW-0433">Leucine-rich repeat</keyword>
<evidence type="ECO:0000256" key="4">
    <source>
        <dbReference type="SAM" id="MobiDB-lite"/>
    </source>
</evidence>
<keyword evidence="3" id="KW-0175">Coiled coil</keyword>
<sequence>MSYEKEEYREDKKNDNIDNEKKEDMNNKIFYSIIPDNDYKNIHTNIINEKMIIEEIKKYNNVKRNNVIDEFYHTKSLSLENKKILLIQNINLFKNLEELHLDNNLIEELENLNELVNLKILSISNNNIKEIKNLDNLKKLSELNLHNNKIKKIENLHNNKNLKILILSKNYIEDLENIFYLRCLENLKFLNLIDNPICNIKNLSCEVISNLKNVKYFNNEIVTVKNSQIEKTCIDVKIYEETKEIKNYDLNNNINDTKNYEKKISEAYLYDITILSNSLFDEKKEPNVLLKIDNYSKIKNDFLENIQNMNSEIINKILILNEERKKSSDEFENKVEKFTSQSMLENISEYNKLKKRTKKAIRNILSFLNCEQGIENMTIKKCPDYYKKKLEINEKKSINDTIKKRIEDISKNYNLKLNTQIFSEIEESKESEKNEDISNENEDINIIFVNKEKYSILKNYIENNIEENFLFRDKLINEELMNIVSLNNFIEKFKVNISNIIKVINDNIYSYFRKLEELEQSFNSKILNFFSDVKKNDQPAIIFNEEEINEYYIYKGYRSNVLNNLEDFISSSYNKAGNFLIEEKKKYLFLKSRERITEIGNIVDIFNDLFYSYLYLLHVK</sequence>
<dbReference type="EMBL" id="LN835302">
    <property type="protein sequence ID" value="CRG99513.1"/>
    <property type="molecule type" value="Genomic_DNA"/>
</dbReference>
<protein>
    <submittedName>
        <fullName evidence="5">Leucine-rich repeat protein, putative</fullName>
    </submittedName>
</protein>
<reference evidence="5 6" key="1">
    <citation type="submission" date="2015-04" db="EMBL/GenBank/DDBJ databases">
        <authorList>
            <consortium name="Pathogen Informatics"/>
        </authorList>
    </citation>
    <scope>NUCLEOTIDE SEQUENCE [LARGE SCALE GENOMIC DNA]</scope>
    <source>
        <strain evidence="5 6">SGS1</strain>
    </source>
</reference>
<evidence type="ECO:0000313" key="6">
    <source>
        <dbReference type="Proteomes" id="UP000220158"/>
    </source>
</evidence>
<dbReference type="Pfam" id="PF14580">
    <property type="entry name" value="LRR_9"/>
    <property type="match status" value="1"/>
</dbReference>